<dbReference type="EMBL" id="SOCQ01000013">
    <property type="protein sequence ID" value="TDV42905.1"/>
    <property type="molecule type" value="Genomic_DNA"/>
</dbReference>
<evidence type="ECO:0000313" key="2">
    <source>
        <dbReference type="Proteomes" id="UP000295804"/>
    </source>
</evidence>
<gene>
    <name evidence="1" type="ORF">EDF87_11331</name>
</gene>
<organism evidence="1 2">
    <name type="scientific">Pseudomonas helmanticensis</name>
    <dbReference type="NCBI Taxonomy" id="1471381"/>
    <lineage>
        <taxon>Bacteria</taxon>
        <taxon>Pseudomonadati</taxon>
        <taxon>Pseudomonadota</taxon>
        <taxon>Gammaproteobacteria</taxon>
        <taxon>Pseudomonadales</taxon>
        <taxon>Pseudomonadaceae</taxon>
        <taxon>Pseudomonas</taxon>
    </lineage>
</organism>
<dbReference type="RefSeq" id="WP_134176963.1">
    <property type="nucleotide sequence ID" value="NZ_SOCQ01000013.1"/>
</dbReference>
<reference evidence="1 2" key="1">
    <citation type="submission" date="2019-03" db="EMBL/GenBank/DDBJ databases">
        <title>Genomic analyses of the natural microbiome of Caenorhabditis elegans.</title>
        <authorList>
            <person name="Samuel B."/>
        </authorList>
    </citation>
    <scope>NUCLEOTIDE SEQUENCE [LARGE SCALE GENOMIC DNA]</scope>
    <source>
        <strain evidence="1 2">BIGb0525</strain>
    </source>
</reference>
<comment type="caution">
    <text evidence="1">The sequence shown here is derived from an EMBL/GenBank/DDBJ whole genome shotgun (WGS) entry which is preliminary data.</text>
</comment>
<name>A0A4R7V4P3_9PSED</name>
<sequence length="175" mass="19684">MDVQYRDKSTVDMPATPSDRLGFVYLFRTNYVDSYKLGFTETSIAGRHKKLMDRIGITGIEAVVMTLDAREQEAAAFAMALQHADRPRTFATRKRFNATELFVLDESAVLAVREYLLAQVALQPYLADVATSFERQRAAEKAIEYNKSASQVEMTLQGMDRVLRKLNKSPGLPAP</sequence>
<proteinExistence type="predicted"/>
<protein>
    <submittedName>
        <fullName evidence="1">Uncharacterized protein</fullName>
    </submittedName>
</protein>
<accession>A0A4R7V4P3</accession>
<dbReference type="AlphaFoldDB" id="A0A4R7V4P3"/>
<evidence type="ECO:0000313" key="1">
    <source>
        <dbReference type="EMBL" id="TDV42905.1"/>
    </source>
</evidence>
<dbReference type="Proteomes" id="UP000295804">
    <property type="component" value="Unassembled WGS sequence"/>
</dbReference>